<dbReference type="InterPro" id="IPR036259">
    <property type="entry name" value="MFS_trans_sf"/>
</dbReference>
<dbReference type="SUPFAM" id="SSF103473">
    <property type="entry name" value="MFS general substrate transporter"/>
    <property type="match status" value="1"/>
</dbReference>
<accession>A0A7M3MHZ2</accession>
<reference evidence="5 6" key="1">
    <citation type="submission" date="2018-06" db="EMBL/GenBank/DDBJ databases">
        <title>Complete genome of Desulfovibrio indonesiensis P37SLT.</title>
        <authorList>
            <person name="Crispim J.S."/>
            <person name="Vidigal P.M.P."/>
            <person name="Silva L.C.F."/>
            <person name="Laguardia C.N."/>
            <person name="Araujo L.C."/>
            <person name="Dias R.S."/>
            <person name="Sousa M.P."/>
            <person name="Paula S.O."/>
            <person name="Silva C."/>
        </authorList>
    </citation>
    <scope>NUCLEOTIDE SEQUENCE [LARGE SCALE GENOMIC DNA]</scope>
    <source>
        <strain evidence="5 6">P37SLT</strain>
    </source>
</reference>
<keyword evidence="2 4" id="KW-1133">Transmembrane helix</keyword>
<dbReference type="OrthoDB" id="9774288at2"/>
<dbReference type="EMBL" id="QMIE01000003">
    <property type="protein sequence ID" value="TVM18870.1"/>
    <property type="molecule type" value="Genomic_DNA"/>
</dbReference>
<dbReference type="Pfam" id="PF07690">
    <property type="entry name" value="MFS_1"/>
    <property type="match status" value="1"/>
</dbReference>
<dbReference type="InterPro" id="IPR052528">
    <property type="entry name" value="Sugar_transport-like"/>
</dbReference>
<dbReference type="GO" id="GO:0022857">
    <property type="term" value="F:transmembrane transporter activity"/>
    <property type="evidence" value="ECO:0007669"/>
    <property type="project" value="InterPro"/>
</dbReference>
<feature type="transmembrane region" description="Helical" evidence="4">
    <location>
        <begin position="12"/>
        <end position="30"/>
    </location>
</feature>
<feature type="transmembrane region" description="Helical" evidence="4">
    <location>
        <begin position="165"/>
        <end position="185"/>
    </location>
</feature>
<keyword evidence="3 4" id="KW-0472">Membrane</keyword>
<evidence type="ECO:0000256" key="1">
    <source>
        <dbReference type="ARBA" id="ARBA00022692"/>
    </source>
</evidence>
<dbReference type="InterPro" id="IPR011701">
    <property type="entry name" value="MFS"/>
</dbReference>
<protein>
    <submittedName>
        <fullName evidence="5">MFS transporter</fullName>
    </submittedName>
</protein>
<feature type="transmembrane region" description="Helical" evidence="4">
    <location>
        <begin position="328"/>
        <end position="351"/>
    </location>
</feature>
<keyword evidence="6" id="KW-1185">Reference proteome</keyword>
<evidence type="ECO:0000313" key="6">
    <source>
        <dbReference type="Proteomes" id="UP000448292"/>
    </source>
</evidence>
<feature type="transmembrane region" description="Helical" evidence="4">
    <location>
        <begin position="102"/>
        <end position="119"/>
    </location>
</feature>
<name>A0A7M3MHZ2_9BACT</name>
<evidence type="ECO:0000256" key="4">
    <source>
        <dbReference type="SAM" id="Phobius"/>
    </source>
</evidence>
<evidence type="ECO:0000256" key="3">
    <source>
        <dbReference type="ARBA" id="ARBA00023136"/>
    </source>
</evidence>
<dbReference type="Proteomes" id="UP000448292">
    <property type="component" value="Unassembled WGS sequence"/>
</dbReference>
<evidence type="ECO:0000313" key="5">
    <source>
        <dbReference type="EMBL" id="TVM18870.1"/>
    </source>
</evidence>
<dbReference type="PANTHER" id="PTHR23526:SF4">
    <property type="entry name" value="INTEGRAL MEMBRANE TRANSPORT PROTEIN"/>
    <property type="match status" value="1"/>
</dbReference>
<comment type="caution">
    <text evidence="5">The sequence shown here is derived from an EMBL/GenBank/DDBJ whole genome shotgun (WGS) entry which is preliminary data.</text>
</comment>
<feature type="transmembrane region" description="Helical" evidence="4">
    <location>
        <begin position="78"/>
        <end position="96"/>
    </location>
</feature>
<feature type="transmembrane region" description="Helical" evidence="4">
    <location>
        <begin position="237"/>
        <end position="259"/>
    </location>
</feature>
<evidence type="ECO:0000256" key="2">
    <source>
        <dbReference type="ARBA" id="ARBA00022989"/>
    </source>
</evidence>
<sequence>MTVERGADNRPMYLYLLLLTVAGTVGLQGWRTLINNFAVDTIGLDGFQFGVVQSVREVPGFLALLVIYLLIFFREHRLAAYAAIVLGVGVAATGLMPSFTGVLLTTTVMSIGFHCAETLNQSLTLQYFGPARAAVVFGRLRGVASVCNLAVGAFIFLLADLMDFSWMFASVGAVAVVIGLYCLRLDPQMEGIAPQRKSMVLRRRYWLFYALTFFSGARRQIFTAFAVFLLVQKFGYSVQWVTALFFINNAVLMWAGPAIGRSVARFGERTMLTVEYAGLVAVFLVYAFTDSAILAGAMYVADHLLYNFSIAIRTYFQKIADPGDIAPSMAVGFTINHIAAVVIPFVGGLIWLADYRWVFVGAAVLSLVSLCLAQFTGVHGASSPKES</sequence>
<keyword evidence="1 4" id="KW-0812">Transmembrane</keyword>
<dbReference type="Gene3D" id="1.20.1250.20">
    <property type="entry name" value="MFS general substrate transporter like domains"/>
    <property type="match status" value="2"/>
</dbReference>
<gene>
    <name evidence="5" type="ORF">DPQ33_05270</name>
</gene>
<feature type="transmembrane region" description="Helical" evidence="4">
    <location>
        <begin position="206"/>
        <end position="231"/>
    </location>
</feature>
<organism evidence="5 6">
    <name type="scientific">Oceanidesulfovibrio indonesiensis</name>
    <dbReference type="NCBI Taxonomy" id="54767"/>
    <lineage>
        <taxon>Bacteria</taxon>
        <taxon>Pseudomonadati</taxon>
        <taxon>Thermodesulfobacteriota</taxon>
        <taxon>Desulfovibrionia</taxon>
        <taxon>Desulfovibrionales</taxon>
        <taxon>Desulfovibrionaceae</taxon>
        <taxon>Oceanidesulfovibrio</taxon>
    </lineage>
</organism>
<proteinExistence type="predicted"/>
<feature type="transmembrane region" description="Helical" evidence="4">
    <location>
        <begin position="50"/>
        <end position="71"/>
    </location>
</feature>
<feature type="transmembrane region" description="Helical" evidence="4">
    <location>
        <begin position="357"/>
        <end position="378"/>
    </location>
</feature>
<dbReference type="PANTHER" id="PTHR23526">
    <property type="entry name" value="INTEGRAL MEMBRANE TRANSPORT PROTEIN-RELATED"/>
    <property type="match status" value="1"/>
</dbReference>
<feature type="transmembrane region" description="Helical" evidence="4">
    <location>
        <begin position="140"/>
        <end position="159"/>
    </location>
</feature>
<dbReference type="RefSeq" id="WP_144302145.1">
    <property type="nucleotide sequence ID" value="NZ_QMIE01000003.1"/>
</dbReference>
<dbReference type="AlphaFoldDB" id="A0A7M3MHZ2"/>